<feature type="domain" description="Inhibitor I9" evidence="14">
    <location>
        <begin position="117"/>
        <end position="169"/>
    </location>
</feature>
<accession>A0A2N9FNZ1</accession>
<evidence type="ECO:0000256" key="8">
    <source>
        <dbReference type="ARBA" id="ARBA00022801"/>
    </source>
</evidence>
<dbReference type="Gene3D" id="3.30.70.80">
    <property type="entry name" value="Peptidase S8 propeptide/proteinase inhibitor I9"/>
    <property type="match status" value="1"/>
</dbReference>
<evidence type="ECO:0000256" key="7">
    <source>
        <dbReference type="ARBA" id="ARBA00022729"/>
    </source>
</evidence>
<keyword evidence="7 12" id="KW-0732">Signal</keyword>
<dbReference type="GO" id="GO:0048046">
    <property type="term" value="C:apoplast"/>
    <property type="evidence" value="ECO:0007669"/>
    <property type="project" value="UniProtKB-SubCell"/>
</dbReference>
<dbReference type="FunFam" id="2.60.40.2310:FF:000001">
    <property type="entry name" value="Subtilisin-like protease SBT1.5"/>
    <property type="match status" value="1"/>
</dbReference>
<dbReference type="InterPro" id="IPR034197">
    <property type="entry name" value="Peptidases_S8_3"/>
</dbReference>
<evidence type="ECO:0000256" key="2">
    <source>
        <dbReference type="ARBA" id="ARBA00004271"/>
    </source>
</evidence>
<evidence type="ECO:0000259" key="14">
    <source>
        <dbReference type="Pfam" id="PF05922"/>
    </source>
</evidence>
<feature type="signal peptide" evidence="12">
    <location>
        <begin position="1"/>
        <end position="26"/>
    </location>
</feature>
<feature type="active site" description="Charge relay system" evidence="10 11">
    <location>
        <position position="204"/>
    </location>
</feature>
<dbReference type="PROSITE" id="PS51892">
    <property type="entry name" value="SUBTILASE"/>
    <property type="match status" value="1"/>
</dbReference>
<dbReference type="CDD" id="cd04852">
    <property type="entry name" value="Peptidases_S8_3"/>
    <property type="match status" value="1"/>
</dbReference>
<dbReference type="InterPro" id="IPR036852">
    <property type="entry name" value="Peptidase_S8/S53_dom_sf"/>
</dbReference>
<comment type="similarity">
    <text evidence="3 11">Belongs to the peptidase S8 family.</text>
</comment>
<keyword evidence="6 11" id="KW-0645">Protease</keyword>
<keyword evidence="8 11" id="KW-0378">Hydrolase</keyword>
<dbReference type="GO" id="GO:0004252">
    <property type="term" value="F:serine-type endopeptidase activity"/>
    <property type="evidence" value="ECO:0007669"/>
    <property type="project" value="UniProtKB-UniRule"/>
</dbReference>
<dbReference type="PROSITE" id="PS00138">
    <property type="entry name" value="SUBTILASE_SER"/>
    <property type="match status" value="1"/>
</dbReference>
<gene>
    <name evidence="16" type="ORF">FSB_LOCUS16737</name>
</gene>
<keyword evidence="5" id="KW-0964">Secreted</keyword>
<evidence type="ECO:0000256" key="10">
    <source>
        <dbReference type="PIRSR" id="PIRSR615500-1"/>
    </source>
</evidence>
<evidence type="ECO:0000256" key="9">
    <source>
        <dbReference type="ARBA" id="ARBA00022825"/>
    </source>
</evidence>
<proteinExistence type="inferred from homology"/>
<feature type="domain" description="Peptidase S8/S53" evidence="13">
    <location>
        <begin position="196"/>
        <end position="730"/>
    </location>
</feature>
<dbReference type="EMBL" id="OIVN01001024">
    <property type="protein sequence ID" value="SPC88855.1"/>
    <property type="molecule type" value="Genomic_DNA"/>
</dbReference>
<name>A0A2N9FNZ1_FAGSY</name>
<dbReference type="InterPro" id="IPR023828">
    <property type="entry name" value="Peptidase_S8_Ser-AS"/>
</dbReference>
<sequence>MASLWIHGIIFFVLLMQQSLILVAVASSNVRIVYMGERQHDKPELVQDSHHEMLSSLLGRVGGSMYWVPLIKGFKLLGQVAAGGNAIFGDMVGHDGGRGCNCVVAATVVIAKSEVVWHSANHEAAKESILYSYKHGFSGFAAVLTESQAKLIADFPGVVRVVPNRVLSLQTTRSWDFLQVKPQTANGIFSMSHSGVGTIIGVLDTGIWPESESFKDEGMGEVPSRWKGICQVGEKFNHSHCNRKIIGARWYVKGYEAEFGKLNTSEGVEYLSPRDASGHGTHTSSTAAGVPVENVSFMGLAQGLARGGAPSAWLAVYKVCWATGGCSSVDLLAAFDDAIFDGVDVLSVSLGSTPPLSTYVEDVLSIGSFHAVTKGISVVCSAGNSGPYPQTVINTSPWVITVAASTIDRAFPTVITLGNNQTLVGQAFYTVKDMNEFHPIVYGEDIVATDADEDSARSCDSGTLNATLARGKVVLCFQSRSQRSAIIASSTVLDVQGAGIIFAQFPTKDVTISWDIPCVQVDFAIGTSLLTYMEMTRSIVDLCNATRISSRNILLMRLLGVDALLKPIVDQPLETLSTADLLNVNAAVIWLLVMLSFADASFQPLVQPSSGHGSHLPNPVVKFSLTKTAVGQLISPEVAFFSSRGPSSISPSVLKPDIAAPGVSILASWSPASPSYTVKTQPNPLNFNIESGTSMACPHISGIVTLLKAIHPTWSPAAIKSALVTTASLEDEYGQCIVAEGAPYKQADPFDYGSGHVDPNKAIDPGLVYDMGFSDYSRFLCAMGYNNSAISSITRAHIHCRKSANFLKNLNLPSITIPELKENLTVSRTVTNVGPVNSVYTAFVQAPVGTNVRVEPSILSFNSTIRKLKFKVTFHSLLRVQGRYSFGNLLWEDGFHVVRIPLIVRTVIEDFYAET</sequence>
<dbReference type="Gene3D" id="2.60.40.2310">
    <property type="match status" value="1"/>
</dbReference>
<evidence type="ECO:0000256" key="12">
    <source>
        <dbReference type="SAM" id="SignalP"/>
    </source>
</evidence>
<feature type="active site" description="Charge relay system" evidence="10 11">
    <location>
        <position position="694"/>
    </location>
</feature>
<evidence type="ECO:0008006" key="17">
    <source>
        <dbReference type="Google" id="ProtNLM"/>
    </source>
</evidence>
<dbReference type="PANTHER" id="PTHR10795">
    <property type="entry name" value="PROPROTEIN CONVERTASE SUBTILISIN/KEXIN"/>
    <property type="match status" value="1"/>
</dbReference>
<comment type="subcellular location">
    <subcellularLocation>
        <location evidence="2">Secreted</location>
        <location evidence="2">Extracellular space</location>
        <location evidence="2">Apoplast</location>
    </subcellularLocation>
</comment>
<dbReference type="Pfam" id="PF17766">
    <property type="entry name" value="fn3_6"/>
    <property type="match status" value="1"/>
</dbReference>
<evidence type="ECO:0000256" key="6">
    <source>
        <dbReference type="ARBA" id="ARBA00022670"/>
    </source>
</evidence>
<dbReference type="GO" id="GO:0009609">
    <property type="term" value="P:response to symbiotic bacterium"/>
    <property type="evidence" value="ECO:0007669"/>
    <property type="project" value="UniProtKB-ARBA"/>
</dbReference>
<evidence type="ECO:0000256" key="11">
    <source>
        <dbReference type="PROSITE-ProRule" id="PRU01240"/>
    </source>
</evidence>
<evidence type="ECO:0000259" key="13">
    <source>
        <dbReference type="Pfam" id="PF00082"/>
    </source>
</evidence>
<dbReference type="FunFam" id="3.40.50.200:FF:000006">
    <property type="entry name" value="Subtilisin-like protease SBT1.5"/>
    <property type="match status" value="1"/>
</dbReference>
<evidence type="ECO:0000256" key="3">
    <source>
        <dbReference type="ARBA" id="ARBA00011073"/>
    </source>
</evidence>
<dbReference type="InterPro" id="IPR015500">
    <property type="entry name" value="Peptidase_S8_subtilisin-rel"/>
</dbReference>
<dbReference type="InterPro" id="IPR041469">
    <property type="entry name" value="Subtilisin-like_FN3"/>
</dbReference>
<organism evidence="16">
    <name type="scientific">Fagus sylvatica</name>
    <name type="common">Beechnut</name>
    <dbReference type="NCBI Taxonomy" id="28930"/>
    <lineage>
        <taxon>Eukaryota</taxon>
        <taxon>Viridiplantae</taxon>
        <taxon>Streptophyta</taxon>
        <taxon>Embryophyta</taxon>
        <taxon>Tracheophyta</taxon>
        <taxon>Spermatophyta</taxon>
        <taxon>Magnoliopsida</taxon>
        <taxon>eudicotyledons</taxon>
        <taxon>Gunneridae</taxon>
        <taxon>Pentapetalae</taxon>
        <taxon>rosids</taxon>
        <taxon>fabids</taxon>
        <taxon>Fagales</taxon>
        <taxon>Fagaceae</taxon>
        <taxon>Fagus</taxon>
    </lineage>
</organism>
<protein>
    <recommendedName>
        <fullName evidence="17">Subtilisin-like protease fibronectin type-III domain-containing protein</fullName>
    </recommendedName>
</protein>
<feature type="active site" description="Charge relay system" evidence="10 11">
    <location>
        <position position="279"/>
    </location>
</feature>
<dbReference type="GO" id="GO:0009610">
    <property type="term" value="P:response to symbiotic fungus"/>
    <property type="evidence" value="ECO:0007669"/>
    <property type="project" value="UniProtKB-ARBA"/>
</dbReference>
<dbReference type="PRINTS" id="PR00723">
    <property type="entry name" value="SUBTILISIN"/>
</dbReference>
<dbReference type="InterPro" id="IPR045051">
    <property type="entry name" value="SBT"/>
</dbReference>
<dbReference type="Gene3D" id="3.40.50.200">
    <property type="entry name" value="Peptidase S8/S53 domain"/>
    <property type="match status" value="2"/>
</dbReference>
<dbReference type="Pfam" id="PF05922">
    <property type="entry name" value="Inhibitor_I9"/>
    <property type="match status" value="1"/>
</dbReference>
<keyword evidence="4" id="KW-0052">Apoplast</keyword>
<evidence type="ECO:0000256" key="1">
    <source>
        <dbReference type="ARBA" id="ARBA00002076"/>
    </source>
</evidence>
<dbReference type="InterPro" id="IPR000209">
    <property type="entry name" value="Peptidase_S8/S53_dom"/>
</dbReference>
<dbReference type="CDD" id="cd02120">
    <property type="entry name" value="PA_subtilisin_like"/>
    <property type="match status" value="1"/>
</dbReference>
<evidence type="ECO:0000313" key="16">
    <source>
        <dbReference type="EMBL" id="SPC88855.1"/>
    </source>
</evidence>
<keyword evidence="9 11" id="KW-0720">Serine protease</keyword>
<dbReference type="InterPro" id="IPR010259">
    <property type="entry name" value="S8pro/Inhibitor_I9"/>
</dbReference>
<dbReference type="GO" id="GO:0006508">
    <property type="term" value="P:proteolysis"/>
    <property type="evidence" value="ECO:0007669"/>
    <property type="project" value="UniProtKB-KW"/>
</dbReference>
<reference evidence="16" key="1">
    <citation type="submission" date="2018-02" db="EMBL/GenBank/DDBJ databases">
        <authorList>
            <person name="Cohen D.B."/>
            <person name="Kent A.D."/>
        </authorList>
    </citation>
    <scope>NUCLEOTIDE SEQUENCE</scope>
</reference>
<evidence type="ECO:0000256" key="5">
    <source>
        <dbReference type="ARBA" id="ARBA00022525"/>
    </source>
</evidence>
<evidence type="ECO:0000256" key="4">
    <source>
        <dbReference type="ARBA" id="ARBA00022523"/>
    </source>
</evidence>
<dbReference type="AlphaFoldDB" id="A0A2N9FNZ1"/>
<dbReference type="Pfam" id="PF00082">
    <property type="entry name" value="Peptidase_S8"/>
    <property type="match status" value="1"/>
</dbReference>
<dbReference type="Gene3D" id="3.50.30.30">
    <property type="match status" value="2"/>
</dbReference>
<dbReference type="SUPFAM" id="SSF52743">
    <property type="entry name" value="Subtilisin-like"/>
    <property type="match status" value="1"/>
</dbReference>
<feature type="chain" id="PRO_5014932158" description="Subtilisin-like protease fibronectin type-III domain-containing protein" evidence="12">
    <location>
        <begin position="27"/>
        <end position="915"/>
    </location>
</feature>
<feature type="domain" description="Subtilisin-like protease fibronectin type-III" evidence="15">
    <location>
        <begin position="809"/>
        <end position="904"/>
    </location>
</feature>
<dbReference type="FunFam" id="3.50.30.30:FF:000005">
    <property type="entry name" value="subtilisin-like protease SBT1.5"/>
    <property type="match status" value="1"/>
</dbReference>
<comment type="function">
    <text evidence="1">Required for arbuscular mycorrhiza (AM) development during AM symbiosis with AM fungi (e.g. Glomeromycota intraradices).</text>
</comment>
<dbReference type="InterPro" id="IPR037045">
    <property type="entry name" value="S8pro/Inhibitor_I9_sf"/>
</dbReference>
<evidence type="ECO:0000259" key="15">
    <source>
        <dbReference type="Pfam" id="PF17766"/>
    </source>
</evidence>